<keyword evidence="4" id="KW-0808">Transferase</keyword>
<dbReference type="PROSITE" id="PS50109">
    <property type="entry name" value="HIS_KIN"/>
    <property type="match status" value="1"/>
</dbReference>
<dbReference type="RefSeq" id="WP_065543559.1">
    <property type="nucleotide sequence ID" value="NZ_CP015405.2"/>
</dbReference>
<evidence type="ECO:0000256" key="3">
    <source>
        <dbReference type="ARBA" id="ARBA00022553"/>
    </source>
</evidence>
<dbReference type="PRINTS" id="PR00344">
    <property type="entry name" value="BCTRLSENSOR"/>
</dbReference>
<dbReference type="Pfam" id="PF00512">
    <property type="entry name" value="HisKA"/>
    <property type="match status" value="1"/>
</dbReference>
<feature type="transmembrane region" description="Helical" evidence="7">
    <location>
        <begin position="12"/>
        <end position="31"/>
    </location>
</feature>
<dbReference type="Proteomes" id="UP000092574">
    <property type="component" value="Chromosome"/>
</dbReference>
<dbReference type="InterPro" id="IPR036890">
    <property type="entry name" value="HATPase_C_sf"/>
</dbReference>
<keyword evidence="7" id="KW-0812">Transmembrane</keyword>
<evidence type="ECO:0000259" key="8">
    <source>
        <dbReference type="PROSITE" id="PS50109"/>
    </source>
</evidence>
<dbReference type="Pfam" id="PF02518">
    <property type="entry name" value="HATPase_c"/>
    <property type="match status" value="1"/>
</dbReference>
<dbReference type="PANTHER" id="PTHR43711">
    <property type="entry name" value="TWO-COMPONENT HISTIDINE KINASE"/>
    <property type="match status" value="1"/>
</dbReference>
<keyword evidence="5 9" id="KW-0418">Kinase</keyword>
<keyword evidence="7" id="KW-1133">Transmembrane helix</keyword>
<dbReference type="STRING" id="1796616.A4V09_17775"/>
<dbReference type="SMART" id="SM00387">
    <property type="entry name" value="HATPase_c"/>
    <property type="match status" value="1"/>
</dbReference>
<accession>A0A1C7ICQ5</accession>
<dbReference type="CDD" id="cd00075">
    <property type="entry name" value="HATPase"/>
    <property type="match status" value="1"/>
</dbReference>
<evidence type="ECO:0000256" key="2">
    <source>
        <dbReference type="ARBA" id="ARBA00012438"/>
    </source>
</evidence>
<dbReference type="InterPro" id="IPR004358">
    <property type="entry name" value="Sig_transdc_His_kin-like_C"/>
</dbReference>
<evidence type="ECO:0000313" key="9">
    <source>
        <dbReference type="EMBL" id="ANU77431.1"/>
    </source>
</evidence>
<comment type="catalytic activity">
    <reaction evidence="1">
        <text>ATP + protein L-histidine = ADP + protein N-phospho-L-histidine.</text>
        <dbReference type="EC" id="2.7.13.3"/>
    </reaction>
</comment>
<dbReference type="InterPro" id="IPR036097">
    <property type="entry name" value="HisK_dim/P_sf"/>
</dbReference>
<dbReference type="EC" id="2.7.13.3" evidence="2"/>
<evidence type="ECO:0000313" key="10">
    <source>
        <dbReference type="Proteomes" id="UP000092574"/>
    </source>
</evidence>
<dbReference type="InterPro" id="IPR005467">
    <property type="entry name" value="His_kinase_dom"/>
</dbReference>
<gene>
    <name evidence="9" type="ORF">A4V09_17775</name>
</gene>
<proteinExistence type="predicted"/>
<dbReference type="Gene3D" id="1.10.287.130">
    <property type="match status" value="1"/>
</dbReference>
<dbReference type="KEGG" id="byl:A4V09_17775"/>
<dbReference type="SUPFAM" id="SSF47384">
    <property type="entry name" value="Homodimeric domain of signal transducing histidine kinase"/>
    <property type="match status" value="1"/>
</dbReference>
<dbReference type="InterPro" id="IPR003594">
    <property type="entry name" value="HATPase_dom"/>
</dbReference>
<protein>
    <recommendedName>
        <fullName evidence="2">histidine kinase</fullName>
        <ecNumber evidence="2">2.7.13.3</ecNumber>
    </recommendedName>
</protein>
<evidence type="ECO:0000256" key="4">
    <source>
        <dbReference type="ARBA" id="ARBA00022679"/>
    </source>
</evidence>
<keyword evidence="10" id="KW-1185">Reference proteome</keyword>
<dbReference type="Gene3D" id="3.30.565.10">
    <property type="entry name" value="Histidine kinase-like ATPase, C-terminal domain"/>
    <property type="match status" value="1"/>
</dbReference>
<dbReference type="CDD" id="cd00082">
    <property type="entry name" value="HisKA"/>
    <property type="match status" value="1"/>
</dbReference>
<name>A0A1C7ICQ5_9FIRM</name>
<evidence type="ECO:0000256" key="7">
    <source>
        <dbReference type="SAM" id="Phobius"/>
    </source>
</evidence>
<dbReference type="SUPFAM" id="SSF55874">
    <property type="entry name" value="ATPase domain of HSP90 chaperone/DNA topoisomerase II/histidine kinase"/>
    <property type="match status" value="1"/>
</dbReference>
<evidence type="ECO:0000256" key="5">
    <source>
        <dbReference type="ARBA" id="ARBA00022777"/>
    </source>
</evidence>
<dbReference type="SMART" id="SM00388">
    <property type="entry name" value="HisKA"/>
    <property type="match status" value="1"/>
</dbReference>
<feature type="domain" description="Histidine kinase" evidence="8">
    <location>
        <begin position="216"/>
        <end position="434"/>
    </location>
</feature>
<evidence type="ECO:0000256" key="6">
    <source>
        <dbReference type="ARBA" id="ARBA00023012"/>
    </source>
</evidence>
<keyword evidence="7" id="KW-0472">Membrane</keyword>
<reference evidence="9" key="1">
    <citation type="submission" date="2017-04" db="EMBL/GenBank/DDBJ databases">
        <title>Complete Genome Sequences of Twelve Strains of a Stable Defined Moderately Diverse Mouse Microbiota 2 (sDMDMm2).</title>
        <authorList>
            <person name="Uchimura Y."/>
            <person name="Wyss M."/>
            <person name="Brugiroux S."/>
            <person name="Limenitakis J.P."/>
            <person name="Stecher B."/>
            <person name="McCoy K.D."/>
            <person name="Macpherson A.J."/>
        </authorList>
    </citation>
    <scope>NUCLEOTIDE SEQUENCE</scope>
    <source>
        <strain evidence="9">YL58</strain>
    </source>
</reference>
<evidence type="ECO:0000256" key="1">
    <source>
        <dbReference type="ARBA" id="ARBA00000085"/>
    </source>
</evidence>
<dbReference type="InterPro" id="IPR050736">
    <property type="entry name" value="Sensor_HK_Regulatory"/>
</dbReference>
<dbReference type="OrthoDB" id="9813151at2"/>
<dbReference type="InterPro" id="IPR003661">
    <property type="entry name" value="HisK_dim/P_dom"/>
</dbReference>
<keyword evidence="3" id="KW-0597">Phosphoprotein</keyword>
<sequence length="438" mass="48744">MLTTFRRRLTLLFAGTTSLILTVIFLIVWVYQNHLYQAQQENLFQNYLLELSNKLEADINFSDNWLAVMEADNKLIIHIEENKIPLFFPGSWEPATSRHTLIEKARKQALDENVDISRPPLSNSMQKTSVMHIQGEEGDTYQAVVIQMPSGSVYKSLVLLQDITELGKKSLSLGVFFLLLDLAGFAALYLTARLILGRAMKPIAEYQQRQTDFISAASHELRSPLSVIQTSASVIEENPEQAASMSGIIRWECSRAGKLIRDLLLLASSESGTLTKKLEEVEADALLLRLFESFETVCRQKGISLQLHMPDDILPPVLSDSAYLYQLLAILLENAMAYGKPLSGEKPVIELAACQSGHHITLSVTDHGPGIPDDQKEAVFRRFYKTDPSRSKKEHFGLGLSIASELAHQLKCRLILLDTPGGGACFQIKLTKTGTGNS</sequence>
<keyword evidence="6" id="KW-0902">Two-component regulatory system</keyword>
<organism evidence="9 10">
    <name type="scientific">Blautia pseudococcoides</name>
    <dbReference type="NCBI Taxonomy" id="1796616"/>
    <lineage>
        <taxon>Bacteria</taxon>
        <taxon>Bacillati</taxon>
        <taxon>Bacillota</taxon>
        <taxon>Clostridia</taxon>
        <taxon>Lachnospirales</taxon>
        <taxon>Lachnospiraceae</taxon>
        <taxon>Blautia</taxon>
    </lineage>
</organism>
<dbReference type="PANTHER" id="PTHR43711:SF1">
    <property type="entry name" value="HISTIDINE KINASE 1"/>
    <property type="match status" value="1"/>
</dbReference>
<feature type="transmembrane region" description="Helical" evidence="7">
    <location>
        <begin position="171"/>
        <end position="192"/>
    </location>
</feature>
<dbReference type="AlphaFoldDB" id="A0A1C7ICQ5"/>
<dbReference type="EMBL" id="CP015405">
    <property type="protein sequence ID" value="ANU77431.1"/>
    <property type="molecule type" value="Genomic_DNA"/>
</dbReference>
<dbReference type="GO" id="GO:0000155">
    <property type="term" value="F:phosphorelay sensor kinase activity"/>
    <property type="evidence" value="ECO:0007669"/>
    <property type="project" value="InterPro"/>
</dbReference>